<dbReference type="EMBL" id="REGN01007475">
    <property type="protein sequence ID" value="RNA06161.1"/>
    <property type="molecule type" value="Genomic_DNA"/>
</dbReference>
<keyword evidence="5 7" id="KW-0508">mRNA splicing</keyword>
<accession>A0A3M7Q584</accession>
<evidence type="ECO:0000256" key="2">
    <source>
        <dbReference type="ARBA" id="ARBA00006164"/>
    </source>
</evidence>
<evidence type="ECO:0000313" key="10">
    <source>
        <dbReference type="Proteomes" id="UP000276133"/>
    </source>
</evidence>
<evidence type="ECO:0000313" key="9">
    <source>
        <dbReference type="EMBL" id="RNA06161.1"/>
    </source>
</evidence>
<sequence length="317" mass="37878">MANLTVREAIDIKGTDPQHLVEKIVRTRIYEARYWKEECFALTAELLVDKAIELKSIGGIYSGNIKPTPFLCLVLKMLQIQPEKDIIVEFIKNEEFKYVRALGAFYMRITGSSQDVYKYLEPLYIDYRKMKRLNKDSKYELVYMDEFIDELLHSDRVCDITLPRLQKRSVLEELNELEVKVSPLEVNLDEIESSEEEEEDEESASKSEKTDSDEELKKKLKKEKKKRRQKSRSRSRSRKRDKKRSKTKSRSKSRSSSRNKYKKSSRSSRYVDFDDPNEDESADRTRRSRSRDNHKKRYDSRERDRRRSKSREKRSRK</sequence>
<keyword evidence="10" id="KW-1185">Reference proteome</keyword>
<feature type="compositionally biased region" description="Basic residues" evidence="8">
    <location>
        <begin position="218"/>
        <end position="266"/>
    </location>
</feature>
<organism evidence="9 10">
    <name type="scientific">Brachionus plicatilis</name>
    <name type="common">Marine rotifer</name>
    <name type="synonym">Brachionus muelleri</name>
    <dbReference type="NCBI Taxonomy" id="10195"/>
    <lineage>
        <taxon>Eukaryota</taxon>
        <taxon>Metazoa</taxon>
        <taxon>Spiralia</taxon>
        <taxon>Gnathifera</taxon>
        <taxon>Rotifera</taxon>
        <taxon>Eurotatoria</taxon>
        <taxon>Monogononta</taxon>
        <taxon>Pseudotrocha</taxon>
        <taxon>Ploima</taxon>
        <taxon>Brachionidae</taxon>
        <taxon>Brachionus</taxon>
    </lineage>
</organism>
<evidence type="ECO:0000256" key="1">
    <source>
        <dbReference type="ARBA" id="ARBA00004123"/>
    </source>
</evidence>
<evidence type="ECO:0000256" key="3">
    <source>
        <dbReference type="ARBA" id="ARBA00022664"/>
    </source>
</evidence>
<comment type="caution">
    <text evidence="9">The sequence shown here is derived from an EMBL/GenBank/DDBJ whole genome shotgun (WGS) entry which is preliminary data.</text>
</comment>
<dbReference type="GO" id="GO:0000398">
    <property type="term" value="P:mRNA splicing, via spliceosome"/>
    <property type="evidence" value="ECO:0007669"/>
    <property type="project" value="UniProtKB-UniRule"/>
</dbReference>
<feature type="compositionally biased region" description="Basic residues" evidence="8">
    <location>
        <begin position="306"/>
        <end position="317"/>
    </location>
</feature>
<dbReference type="Pfam" id="PF03371">
    <property type="entry name" value="PRP38"/>
    <property type="match status" value="1"/>
</dbReference>
<gene>
    <name evidence="9" type="ORF">BpHYR1_027953</name>
</gene>
<feature type="compositionally biased region" description="Acidic residues" evidence="8">
    <location>
        <begin position="190"/>
        <end position="202"/>
    </location>
</feature>
<name>A0A3M7Q584_BRAPC</name>
<dbReference type="PANTHER" id="PTHR23142">
    <property type="entry name" value="PRE-MRNA-SPLICING FACTOR 38A-RELATED"/>
    <property type="match status" value="1"/>
</dbReference>
<keyword evidence="3 7" id="KW-0507">mRNA processing</keyword>
<dbReference type="AlphaFoldDB" id="A0A3M7Q584"/>
<proteinExistence type="inferred from homology"/>
<feature type="compositionally biased region" description="Basic residues" evidence="8">
    <location>
        <begin position="286"/>
        <end position="298"/>
    </location>
</feature>
<reference evidence="9 10" key="1">
    <citation type="journal article" date="2018" name="Sci. Rep.">
        <title>Genomic signatures of local adaptation to the degree of environmental predictability in rotifers.</title>
        <authorList>
            <person name="Franch-Gras L."/>
            <person name="Hahn C."/>
            <person name="Garcia-Roger E.M."/>
            <person name="Carmona M.J."/>
            <person name="Serra M."/>
            <person name="Gomez A."/>
        </authorList>
    </citation>
    <scope>NUCLEOTIDE SEQUENCE [LARGE SCALE GENOMIC DNA]</scope>
    <source>
        <strain evidence="9">HYR1</strain>
    </source>
</reference>
<dbReference type="Proteomes" id="UP000276133">
    <property type="component" value="Unassembled WGS sequence"/>
</dbReference>
<dbReference type="InterPro" id="IPR005037">
    <property type="entry name" value="PRP38"/>
</dbReference>
<protein>
    <recommendedName>
        <fullName evidence="7">Pre-mRNA-splicing factor 38</fullName>
    </recommendedName>
</protein>
<feature type="region of interest" description="Disordered" evidence="8">
    <location>
        <begin position="190"/>
        <end position="317"/>
    </location>
</feature>
<comment type="subcellular location">
    <subcellularLocation>
        <location evidence="1 7">Nucleus</location>
    </subcellularLocation>
</comment>
<evidence type="ECO:0000256" key="7">
    <source>
        <dbReference type="RuleBase" id="RU367025"/>
    </source>
</evidence>
<keyword evidence="6 7" id="KW-0539">Nucleus</keyword>
<comment type="function">
    <text evidence="7">Required for pre-mRNA splicing.</text>
</comment>
<dbReference type="STRING" id="10195.A0A3M7Q584"/>
<evidence type="ECO:0000256" key="5">
    <source>
        <dbReference type="ARBA" id="ARBA00023187"/>
    </source>
</evidence>
<keyword evidence="4 7" id="KW-0747">Spliceosome</keyword>
<evidence type="ECO:0000256" key="4">
    <source>
        <dbReference type="ARBA" id="ARBA00022728"/>
    </source>
</evidence>
<comment type="similarity">
    <text evidence="2 7">Belongs to the PRP38 family.</text>
</comment>
<evidence type="ECO:0000256" key="8">
    <source>
        <dbReference type="SAM" id="MobiDB-lite"/>
    </source>
</evidence>
<evidence type="ECO:0000256" key="6">
    <source>
        <dbReference type="ARBA" id="ARBA00023242"/>
    </source>
</evidence>
<dbReference type="GO" id="GO:0005681">
    <property type="term" value="C:spliceosomal complex"/>
    <property type="evidence" value="ECO:0007669"/>
    <property type="project" value="UniProtKB-KW"/>
</dbReference>
<dbReference type="OrthoDB" id="190958at2759"/>